<dbReference type="OrthoDB" id="5982228at2759"/>
<dbReference type="AlphaFoldDB" id="A0A0B2X7F1"/>
<sequence length="323" mass="35450">MSDSSSEVVYDGELAFTRAKGGNGSEATYQEAVGAHVDRNSPLGYHVGWVTIIFLNINQMTGTGIFSTRQSTASPPGNTLKATGSVGLALIYGAIGAVMAFGFSNVFKVVNEIKNPVRSIKKHGFASVLIVAMLYMLYNIAYFSAVDKAQFESSKAVAAGVFLDFFGLGPAETALNVLVSLSAFGNIFHPFLGCDETFWDAGRPLSAQMAHEFVVILRTHPEALFGLAMTLGVFVIRRHRSRNKLPATQFRVWNVLLVFYNLVQVFLLVMPWCPYAGDVSFCMAICGLYSVAWMYVIPRWRGYRVRAEVTHTEDDSVLSHKLG</sequence>
<keyword evidence="2 5" id="KW-0812">Transmembrane</keyword>
<keyword evidence="3 5" id="KW-1133">Transmembrane helix</keyword>
<protein>
    <submittedName>
        <fullName evidence="6">High affinity methionine permease</fullName>
    </submittedName>
</protein>
<dbReference type="PANTHER" id="PTHR11785">
    <property type="entry name" value="AMINO ACID TRANSPORTER"/>
    <property type="match status" value="1"/>
</dbReference>
<feature type="transmembrane region" description="Helical" evidence="5">
    <location>
        <begin position="275"/>
        <end position="296"/>
    </location>
</feature>
<reference evidence="6 7" key="1">
    <citation type="journal article" date="2014" name="Proc. Natl. Acad. Sci. U.S.A.">
        <title>Trajectory and genomic determinants of fungal-pathogen speciation and host adaptation.</title>
        <authorList>
            <person name="Hu X."/>
            <person name="Xiao G."/>
            <person name="Zheng P."/>
            <person name="Shang Y."/>
            <person name="Su Y."/>
            <person name="Zhang X."/>
            <person name="Liu X."/>
            <person name="Zhan S."/>
            <person name="St Leger R.J."/>
            <person name="Wang C."/>
        </authorList>
    </citation>
    <scope>NUCLEOTIDE SEQUENCE [LARGE SCALE GENOMIC DNA]</scope>
    <source>
        <strain evidence="6 7">ARSEF 1941</strain>
    </source>
</reference>
<dbReference type="Pfam" id="PF13520">
    <property type="entry name" value="AA_permease_2"/>
    <property type="match status" value="1"/>
</dbReference>
<keyword evidence="4 5" id="KW-0472">Membrane</keyword>
<dbReference type="RefSeq" id="XP_040682495.1">
    <property type="nucleotide sequence ID" value="XM_040819230.1"/>
</dbReference>
<accession>A0A0B2X7F1</accession>
<evidence type="ECO:0000256" key="3">
    <source>
        <dbReference type="ARBA" id="ARBA00022989"/>
    </source>
</evidence>
<evidence type="ECO:0000256" key="2">
    <source>
        <dbReference type="ARBA" id="ARBA00022692"/>
    </source>
</evidence>
<dbReference type="InterPro" id="IPR050598">
    <property type="entry name" value="AminoAcid_Transporter"/>
</dbReference>
<feature type="transmembrane region" description="Helical" evidence="5">
    <location>
        <begin position="252"/>
        <end position="269"/>
    </location>
</feature>
<dbReference type="Proteomes" id="UP000030816">
    <property type="component" value="Unassembled WGS sequence"/>
</dbReference>
<dbReference type="Gene3D" id="1.20.1740.10">
    <property type="entry name" value="Amino acid/polyamine transporter I"/>
    <property type="match status" value="1"/>
</dbReference>
<evidence type="ECO:0000256" key="1">
    <source>
        <dbReference type="ARBA" id="ARBA00004141"/>
    </source>
</evidence>
<dbReference type="GeneID" id="63734886"/>
<proteinExistence type="predicted"/>
<evidence type="ECO:0000313" key="6">
    <source>
        <dbReference type="EMBL" id="KHO01430.1"/>
    </source>
</evidence>
<comment type="caution">
    <text evidence="6">The sequence shown here is derived from an EMBL/GenBank/DDBJ whole genome shotgun (WGS) entry which is preliminary data.</text>
</comment>
<gene>
    <name evidence="6" type="ORF">MAM_00431</name>
</gene>
<comment type="subcellular location">
    <subcellularLocation>
        <location evidence="1">Membrane</location>
        <topology evidence="1">Multi-pass membrane protein</topology>
    </subcellularLocation>
</comment>
<dbReference type="EMBL" id="AZHE01000001">
    <property type="protein sequence ID" value="KHO01430.1"/>
    <property type="molecule type" value="Genomic_DNA"/>
</dbReference>
<dbReference type="InterPro" id="IPR002293">
    <property type="entry name" value="AA/rel_permease1"/>
</dbReference>
<dbReference type="HOGENOM" id="CLU_860749_0_0_1"/>
<dbReference type="GO" id="GO:0015179">
    <property type="term" value="F:L-amino acid transmembrane transporter activity"/>
    <property type="evidence" value="ECO:0007669"/>
    <property type="project" value="TreeGrafter"/>
</dbReference>
<feature type="transmembrane region" description="Helical" evidence="5">
    <location>
        <begin position="82"/>
        <end position="103"/>
    </location>
</feature>
<dbReference type="STRING" id="1081103.A0A0B2X7F1"/>
<dbReference type="PANTHER" id="PTHR11785:SF353">
    <property type="entry name" value="METHIONINE TRANSPORTER (EUROFUNG)"/>
    <property type="match status" value="1"/>
</dbReference>
<feature type="transmembrane region" description="Helical" evidence="5">
    <location>
        <begin position="223"/>
        <end position="240"/>
    </location>
</feature>
<evidence type="ECO:0000313" key="7">
    <source>
        <dbReference type="Proteomes" id="UP000030816"/>
    </source>
</evidence>
<feature type="transmembrane region" description="Helical" evidence="5">
    <location>
        <begin position="124"/>
        <end position="145"/>
    </location>
</feature>
<organism evidence="6 7">
    <name type="scientific">Metarhizium album (strain ARSEF 1941)</name>
    <dbReference type="NCBI Taxonomy" id="1081103"/>
    <lineage>
        <taxon>Eukaryota</taxon>
        <taxon>Fungi</taxon>
        <taxon>Dikarya</taxon>
        <taxon>Ascomycota</taxon>
        <taxon>Pezizomycotina</taxon>
        <taxon>Sordariomycetes</taxon>
        <taxon>Hypocreomycetidae</taxon>
        <taxon>Hypocreales</taxon>
        <taxon>Clavicipitaceae</taxon>
        <taxon>Metarhizium</taxon>
    </lineage>
</organism>
<keyword evidence="7" id="KW-1185">Reference proteome</keyword>
<name>A0A0B2X7F1_METAS</name>
<evidence type="ECO:0000256" key="4">
    <source>
        <dbReference type="ARBA" id="ARBA00023136"/>
    </source>
</evidence>
<dbReference type="GO" id="GO:0016020">
    <property type="term" value="C:membrane"/>
    <property type="evidence" value="ECO:0007669"/>
    <property type="project" value="UniProtKB-SubCell"/>
</dbReference>
<evidence type="ECO:0000256" key="5">
    <source>
        <dbReference type="SAM" id="Phobius"/>
    </source>
</evidence>